<dbReference type="AlphaFoldDB" id="A0A843V8L3"/>
<name>A0A843V8L3_COLES</name>
<gene>
    <name evidence="3" type="ORF">Taro_027390</name>
</gene>
<feature type="non-terminal residue" evidence="3">
    <location>
        <position position="1"/>
    </location>
</feature>
<organism evidence="3 4">
    <name type="scientific">Colocasia esculenta</name>
    <name type="common">Wild taro</name>
    <name type="synonym">Arum esculentum</name>
    <dbReference type="NCBI Taxonomy" id="4460"/>
    <lineage>
        <taxon>Eukaryota</taxon>
        <taxon>Viridiplantae</taxon>
        <taxon>Streptophyta</taxon>
        <taxon>Embryophyta</taxon>
        <taxon>Tracheophyta</taxon>
        <taxon>Spermatophyta</taxon>
        <taxon>Magnoliopsida</taxon>
        <taxon>Liliopsida</taxon>
        <taxon>Araceae</taxon>
        <taxon>Aroideae</taxon>
        <taxon>Colocasieae</taxon>
        <taxon>Colocasia</taxon>
    </lineage>
</organism>
<reference evidence="3" key="1">
    <citation type="submission" date="2017-07" db="EMBL/GenBank/DDBJ databases">
        <title>Taro Niue Genome Assembly and Annotation.</title>
        <authorList>
            <person name="Atibalentja N."/>
            <person name="Keating K."/>
            <person name="Fields C.J."/>
        </authorList>
    </citation>
    <scope>NUCLEOTIDE SEQUENCE</scope>
    <source>
        <strain evidence="3">Niue_2</strain>
        <tissue evidence="3">Leaf</tissue>
    </source>
</reference>
<dbReference type="EMBL" id="NMUH01001709">
    <property type="protein sequence ID" value="MQL94732.1"/>
    <property type="molecule type" value="Genomic_DNA"/>
</dbReference>
<evidence type="ECO:0000313" key="3">
    <source>
        <dbReference type="EMBL" id="MQL94732.1"/>
    </source>
</evidence>
<accession>A0A843V8L3</accession>
<protein>
    <submittedName>
        <fullName evidence="3">Uncharacterized protein</fullName>
    </submittedName>
</protein>
<comment type="caution">
    <text evidence="3">The sequence shown here is derived from an EMBL/GenBank/DDBJ whole genome shotgun (WGS) entry which is preliminary data.</text>
</comment>
<evidence type="ECO:0000256" key="2">
    <source>
        <dbReference type="SAM" id="Phobius"/>
    </source>
</evidence>
<feature type="transmembrane region" description="Helical" evidence="2">
    <location>
        <begin position="15"/>
        <end position="32"/>
    </location>
</feature>
<sequence length="231" mass="25622">MCRGWNLRRLPDRTYLVAYLVYWLSTFVLLFGEEGLVRSELIYPVCLLADGTARIKMRMSSWLGLDSDCLLCHPLASLGLILHAAPEVENGTRLLDLWDAVAGAGKVMKLPPEGVVLLPAFSPAPSAFLPLGIRVRSGTLHVKTRMPLPMMIITPLLMERHLLMGLALYRHRPLNQVQRTLAPFLIPHTLTISSTVELSGTTPPKEGEISNWSSGESNGKSFRNPGYDFAF</sequence>
<keyword evidence="2" id="KW-0472">Membrane</keyword>
<evidence type="ECO:0000256" key="1">
    <source>
        <dbReference type="SAM" id="MobiDB-lite"/>
    </source>
</evidence>
<dbReference type="Proteomes" id="UP000652761">
    <property type="component" value="Unassembled WGS sequence"/>
</dbReference>
<proteinExistence type="predicted"/>
<keyword evidence="4" id="KW-1185">Reference proteome</keyword>
<feature type="region of interest" description="Disordered" evidence="1">
    <location>
        <begin position="197"/>
        <end position="217"/>
    </location>
</feature>
<keyword evidence="2" id="KW-1133">Transmembrane helix</keyword>
<keyword evidence="2" id="KW-0812">Transmembrane</keyword>
<evidence type="ECO:0000313" key="4">
    <source>
        <dbReference type="Proteomes" id="UP000652761"/>
    </source>
</evidence>